<evidence type="ECO:0000313" key="1">
    <source>
        <dbReference type="EMBL" id="KAJ4701110.1"/>
    </source>
</evidence>
<name>A0ACC1WPL0_MELAZ</name>
<evidence type="ECO:0000313" key="2">
    <source>
        <dbReference type="Proteomes" id="UP001164539"/>
    </source>
</evidence>
<reference evidence="1 2" key="1">
    <citation type="journal article" date="2023" name="Science">
        <title>Complex scaffold remodeling in plant triterpene biosynthesis.</title>
        <authorList>
            <person name="De La Pena R."/>
            <person name="Hodgson H."/>
            <person name="Liu J.C."/>
            <person name="Stephenson M.J."/>
            <person name="Martin A.C."/>
            <person name="Owen C."/>
            <person name="Harkess A."/>
            <person name="Leebens-Mack J."/>
            <person name="Jimenez L.E."/>
            <person name="Osbourn A."/>
            <person name="Sattely E.S."/>
        </authorList>
    </citation>
    <scope>NUCLEOTIDE SEQUENCE [LARGE SCALE GENOMIC DNA]</scope>
    <source>
        <strain evidence="2">cv. JPN11</strain>
        <tissue evidence="1">Leaf</tissue>
    </source>
</reference>
<dbReference type="Proteomes" id="UP001164539">
    <property type="component" value="Chromosome 14"/>
</dbReference>
<comment type="caution">
    <text evidence="1">The sequence shown here is derived from an EMBL/GenBank/DDBJ whole genome shotgun (WGS) entry which is preliminary data.</text>
</comment>
<keyword evidence="2" id="KW-1185">Reference proteome</keyword>
<dbReference type="EMBL" id="CM051407">
    <property type="protein sequence ID" value="KAJ4701110.1"/>
    <property type="molecule type" value="Genomic_DNA"/>
</dbReference>
<accession>A0ACC1WPL0</accession>
<sequence>MASSGKKRKLFSRERKRKRKRVTLRDNREAITSGKKEKKIEGQSSSSSSSSWSDLPEDIICLILNRLHYIDQIRFRAVCKGWRELADGRGVKSLDKLPWMMTIGDSINSYYLFDPSEKRKYTIRNSMLNDARVLASKQGWVLFTEETITTDALFFYTPFTDQIIRLPKLNINLPTYYATTFTTSPVSPNCEIFTAIIIDKKIIISMCKPGDKRWKEFVFPAGAYELIDDIEYLHGIIYCSLDHAAAIGAFNTRRKCWKVLHPAPLYRGRYMEIAWVDLIECNGNLLAALYIADWKRWRVFRLHYTDYSHMMTDYYWLEISHRDWLETEKIDHKSLFLDHTASTYRIFAPINNYFLRFRFLEEEKGGKRKERKREKEKNENEEECEKEHIERRRKMKEEVRK</sequence>
<protein>
    <submittedName>
        <fullName evidence="1">F-box protein</fullName>
    </submittedName>
</protein>
<organism evidence="1 2">
    <name type="scientific">Melia azedarach</name>
    <name type="common">Chinaberry tree</name>
    <dbReference type="NCBI Taxonomy" id="155640"/>
    <lineage>
        <taxon>Eukaryota</taxon>
        <taxon>Viridiplantae</taxon>
        <taxon>Streptophyta</taxon>
        <taxon>Embryophyta</taxon>
        <taxon>Tracheophyta</taxon>
        <taxon>Spermatophyta</taxon>
        <taxon>Magnoliopsida</taxon>
        <taxon>eudicotyledons</taxon>
        <taxon>Gunneridae</taxon>
        <taxon>Pentapetalae</taxon>
        <taxon>rosids</taxon>
        <taxon>malvids</taxon>
        <taxon>Sapindales</taxon>
        <taxon>Meliaceae</taxon>
        <taxon>Melia</taxon>
    </lineage>
</organism>
<gene>
    <name evidence="1" type="ORF">OWV82_024399</name>
</gene>
<proteinExistence type="predicted"/>